<comment type="caution">
    <text evidence="1">The sequence shown here is derived from an EMBL/GenBank/DDBJ whole genome shotgun (WGS) entry which is preliminary data.</text>
</comment>
<evidence type="ECO:0000313" key="2">
    <source>
        <dbReference type="Proteomes" id="UP000729357"/>
    </source>
</evidence>
<protein>
    <submittedName>
        <fullName evidence="1">Uncharacterized protein</fullName>
    </submittedName>
</protein>
<proteinExistence type="predicted"/>
<gene>
    <name evidence="1" type="ORF">KCU98_g197</name>
</gene>
<name>A0A9P8G5N5_AURME</name>
<keyword evidence="2" id="KW-1185">Reference proteome</keyword>
<sequence length="111" mass="12232">LKHTIGCDREYGDKQQAIITKRAAWDEDWHLEDLCESFSAPCTSVSVPPRFGFVSVCTSISQVRIRVRRLDACLHDLEVGLVFACCSRTLSSAANSLDLAAEAGALQRYSP</sequence>
<feature type="non-terminal residue" evidence="1">
    <location>
        <position position="111"/>
    </location>
</feature>
<dbReference type="EMBL" id="JAHFXS010000001">
    <property type="protein sequence ID" value="KAG9991650.1"/>
    <property type="molecule type" value="Genomic_DNA"/>
</dbReference>
<dbReference type="AlphaFoldDB" id="A0A9P8G5N5"/>
<feature type="non-terminal residue" evidence="1">
    <location>
        <position position="1"/>
    </location>
</feature>
<reference evidence="1" key="1">
    <citation type="journal article" date="2021" name="J Fungi (Basel)">
        <title>Virulence traits and population genomics of the black yeast Aureobasidium melanogenum.</title>
        <authorList>
            <person name="Cernosa A."/>
            <person name="Sun X."/>
            <person name="Gostincar C."/>
            <person name="Fang C."/>
            <person name="Gunde-Cimerman N."/>
            <person name="Song Z."/>
        </authorList>
    </citation>
    <scope>NUCLEOTIDE SEQUENCE</scope>
    <source>
        <strain evidence="1">EXF-9298</strain>
    </source>
</reference>
<organism evidence="1 2">
    <name type="scientific">Aureobasidium melanogenum</name>
    <name type="common">Aureobasidium pullulans var. melanogenum</name>
    <dbReference type="NCBI Taxonomy" id="46634"/>
    <lineage>
        <taxon>Eukaryota</taxon>
        <taxon>Fungi</taxon>
        <taxon>Dikarya</taxon>
        <taxon>Ascomycota</taxon>
        <taxon>Pezizomycotina</taxon>
        <taxon>Dothideomycetes</taxon>
        <taxon>Dothideomycetidae</taxon>
        <taxon>Dothideales</taxon>
        <taxon>Saccotheciaceae</taxon>
        <taxon>Aureobasidium</taxon>
    </lineage>
</organism>
<dbReference type="Proteomes" id="UP000729357">
    <property type="component" value="Unassembled WGS sequence"/>
</dbReference>
<evidence type="ECO:0000313" key="1">
    <source>
        <dbReference type="EMBL" id="KAG9991650.1"/>
    </source>
</evidence>
<reference evidence="1" key="2">
    <citation type="submission" date="2021-08" db="EMBL/GenBank/DDBJ databases">
        <authorList>
            <person name="Gostincar C."/>
            <person name="Sun X."/>
            <person name="Song Z."/>
            <person name="Gunde-Cimerman N."/>
        </authorList>
    </citation>
    <scope>NUCLEOTIDE SEQUENCE</scope>
    <source>
        <strain evidence="1">EXF-9298</strain>
    </source>
</reference>
<accession>A0A9P8G5N5</accession>